<comment type="caution">
    <text evidence="1">The sequence shown here is derived from an EMBL/GenBank/DDBJ whole genome shotgun (WGS) entry which is preliminary data.</text>
</comment>
<protein>
    <submittedName>
        <fullName evidence="1">Uncharacterized protein</fullName>
    </submittedName>
</protein>
<name>L8JMR3_9BACT</name>
<dbReference type="EMBL" id="AMZN01000093">
    <property type="protein sequence ID" value="ELR68769.1"/>
    <property type="molecule type" value="Genomic_DNA"/>
</dbReference>
<accession>L8JMR3</accession>
<dbReference type="STRING" id="1237149.C900_05865"/>
<proteinExistence type="predicted"/>
<evidence type="ECO:0000313" key="2">
    <source>
        <dbReference type="Proteomes" id="UP000011135"/>
    </source>
</evidence>
<gene>
    <name evidence="1" type="ORF">C900_05865</name>
</gene>
<evidence type="ECO:0000313" key="1">
    <source>
        <dbReference type="EMBL" id="ELR68769.1"/>
    </source>
</evidence>
<organism evidence="1 2">
    <name type="scientific">Fulvivirga imtechensis AK7</name>
    <dbReference type="NCBI Taxonomy" id="1237149"/>
    <lineage>
        <taxon>Bacteria</taxon>
        <taxon>Pseudomonadati</taxon>
        <taxon>Bacteroidota</taxon>
        <taxon>Cytophagia</taxon>
        <taxon>Cytophagales</taxon>
        <taxon>Fulvivirgaceae</taxon>
        <taxon>Fulvivirga</taxon>
    </lineage>
</organism>
<dbReference type="eggNOG" id="ENOG502ZA8D">
    <property type="taxonomic scope" value="Bacteria"/>
</dbReference>
<dbReference type="AlphaFoldDB" id="L8JMR3"/>
<reference evidence="1 2" key="1">
    <citation type="submission" date="2012-12" db="EMBL/GenBank/DDBJ databases">
        <title>Genome assembly of Fulvivirga imtechensis AK7.</title>
        <authorList>
            <person name="Nupur N."/>
            <person name="Khatri I."/>
            <person name="Kumar R."/>
            <person name="Subramanian S."/>
            <person name="Pinnaka A."/>
        </authorList>
    </citation>
    <scope>NUCLEOTIDE SEQUENCE [LARGE SCALE GENOMIC DNA]</scope>
    <source>
        <strain evidence="1 2">AK7</strain>
    </source>
</reference>
<dbReference type="Proteomes" id="UP000011135">
    <property type="component" value="Unassembled WGS sequence"/>
</dbReference>
<keyword evidence="2" id="KW-1185">Reference proteome</keyword>
<sequence length="499" mass="58105">MERYELEKKNNDDYFNVLPAGRDGLVIFRDTDEYRKGEGDIWEITTLDTAMAERYKKELAIDNRYIFKGFDLYDSKLYLIFTQSESAVSDFHLVTIHLLSEEVRSYDIKNELALELSHLTVVKDHLVLAGYVRYSPTVVTYQIGENRAAVVPGFFKDRSDIVDLRTNDNSTFNILTLEKTYQGYILRLRTYAPEGTMLFEKSLELKENYRLLSGKTTDFVNGNIAVTGTYGSSSSNYAQGIYFAIVKPEGQQDIVRFYNFTELEHFFDYMGSRRAARIKRRIDRKLARGKEFRYRSRLLMHEVRKKDDGYILAAEIYNPQSDGINSRSYNPYYGYGFNTGYQDFSNAANQRYVKRSSPLANVDDATHFKYLESVIVKLDNKGELIWDNSIKVEDVETYSLEQIVDFYESANNVNLLYKSEEALNYKVVDQSETLTSGKEGIHLLYENDKIVHTYDGVGKTHYWYGDYFLVWGYHRVENKANPDVENRRSVLFINKVAFE</sequence>